<evidence type="ECO:0000256" key="1">
    <source>
        <dbReference type="ARBA" id="ARBA00006739"/>
    </source>
</evidence>
<accession>A0A1T4K4W1</accession>
<dbReference type="InterPro" id="IPR029044">
    <property type="entry name" value="Nucleotide-diphossugar_trans"/>
</dbReference>
<keyword evidence="3 5" id="KW-0808">Transferase</keyword>
<gene>
    <name evidence="5" type="ORF">SAMN02745673_00162</name>
</gene>
<proteinExistence type="inferred from homology"/>
<feature type="domain" description="Glycosyltransferase 2-like" evidence="4">
    <location>
        <begin position="13"/>
        <end position="168"/>
    </location>
</feature>
<protein>
    <submittedName>
        <fullName evidence="5">Glycosyltransferase, GT2 family</fullName>
    </submittedName>
</protein>
<sequence>MSARRGPDPRVAVVVITHNRRDEVLGVLERMTRVPERPQIVVVDNASRDGTATAVAERHPEVEVIRARANLGAVARNIGVAAVTAPYVAFCDDDTWWEAGALSQAADLLDAHPDVASLTGRILVEPGSREDPITPELRDSPVPAPDSLPGPALLSILAGASVLRVSAFDQVGGFSPRLWLGGEEELLALDLARAGWWMCWIEDLVVHHAPSHSRDPRRRRQLGIRNTLWTAWLRRPASGALRRTVAVLRSIPPDAASLAALAEAAAGLPWVLRERAPVPPRVEQGLRLLEEPQRTSRARRYVG</sequence>
<dbReference type="Proteomes" id="UP000190637">
    <property type="component" value="Unassembled WGS sequence"/>
</dbReference>
<evidence type="ECO:0000256" key="2">
    <source>
        <dbReference type="ARBA" id="ARBA00022676"/>
    </source>
</evidence>
<dbReference type="STRING" id="1122192.SAMN02745673_00162"/>
<dbReference type="EMBL" id="FUWS01000001">
    <property type="protein sequence ID" value="SJZ37367.1"/>
    <property type="molecule type" value="Genomic_DNA"/>
</dbReference>
<comment type="similarity">
    <text evidence="1">Belongs to the glycosyltransferase 2 family.</text>
</comment>
<dbReference type="AlphaFoldDB" id="A0A1T4K4W1"/>
<dbReference type="RefSeq" id="WP_078759603.1">
    <property type="nucleotide sequence ID" value="NZ_FUWS01000001.1"/>
</dbReference>
<dbReference type="InterPro" id="IPR050834">
    <property type="entry name" value="Glycosyltransf_2"/>
</dbReference>
<keyword evidence="6" id="KW-1185">Reference proteome</keyword>
<evidence type="ECO:0000313" key="5">
    <source>
        <dbReference type="EMBL" id="SJZ37367.1"/>
    </source>
</evidence>
<evidence type="ECO:0000259" key="4">
    <source>
        <dbReference type="Pfam" id="PF00535"/>
    </source>
</evidence>
<dbReference type="SUPFAM" id="SSF53448">
    <property type="entry name" value="Nucleotide-diphospho-sugar transferases"/>
    <property type="match status" value="1"/>
</dbReference>
<evidence type="ECO:0000256" key="3">
    <source>
        <dbReference type="ARBA" id="ARBA00022679"/>
    </source>
</evidence>
<dbReference type="Gene3D" id="3.90.550.10">
    <property type="entry name" value="Spore Coat Polysaccharide Biosynthesis Protein SpsA, Chain A"/>
    <property type="match status" value="1"/>
</dbReference>
<evidence type="ECO:0000313" key="6">
    <source>
        <dbReference type="Proteomes" id="UP000190637"/>
    </source>
</evidence>
<dbReference type="OrthoDB" id="3226099at2"/>
<dbReference type="InterPro" id="IPR001173">
    <property type="entry name" value="Glyco_trans_2-like"/>
</dbReference>
<dbReference type="Pfam" id="PF00535">
    <property type="entry name" value="Glycos_transf_2"/>
    <property type="match status" value="1"/>
</dbReference>
<dbReference type="PANTHER" id="PTHR43685:SF5">
    <property type="entry name" value="GLYCOSYLTRANSFERASE EPSE-RELATED"/>
    <property type="match status" value="1"/>
</dbReference>
<reference evidence="5 6" key="1">
    <citation type="submission" date="2017-02" db="EMBL/GenBank/DDBJ databases">
        <authorList>
            <person name="Peterson S.W."/>
        </authorList>
    </citation>
    <scope>NUCLEOTIDE SEQUENCE [LARGE SCALE GENOMIC DNA]</scope>
    <source>
        <strain evidence="5 6">DSM 45154</strain>
    </source>
</reference>
<keyword evidence="2" id="KW-0328">Glycosyltransferase</keyword>
<dbReference type="PANTHER" id="PTHR43685">
    <property type="entry name" value="GLYCOSYLTRANSFERASE"/>
    <property type="match status" value="1"/>
</dbReference>
<dbReference type="GO" id="GO:0016757">
    <property type="term" value="F:glycosyltransferase activity"/>
    <property type="evidence" value="ECO:0007669"/>
    <property type="project" value="UniProtKB-KW"/>
</dbReference>
<organism evidence="5 6">
    <name type="scientific">Marinactinospora thermotolerans DSM 45154</name>
    <dbReference type="NCBI Taxonomy" id="1122192"/>
    <lineage>
        <taxon>Bacteria</taxon>
        <taxon>Bacillati</taxon>
        <taxon>Actinomycetota</taxon>
        <taxon>Actinomycetes</taxon>
        <taxon>Streptosporangiales</taxon>
        <taxon>Nocardiopsidaceae</taxon>
        <taxon>Marinactinospora</taxon>
    </lineage>
</organism>
<name>A0A1T4K4W1_9ACTN</name>